<dbReference type="GO" id="GO:0044283">
    <property type="term" value="P:small molecule biosynthetic process"/>
    <property type="evidence" value="ECO:0007669"/>
    <property type="project" value="UniProtKB-ARBA"/>
</dbReference>
<comment type="similarity">
    <text evidence="1 4">Belongs to the iron/ascorbate-dependent oxidoreductase family.</text>
</comment>
<sequence>MSSTRKIPVLDLKLAEDPSTRGLLLDQLHDALFNIGFLYISNHGVSEEIISALSEKIPALFRLPLERKRELSKTKSPQFLGFSDFAQETTQGKLDLREQYDIATELPEVYQKDAVPNDRGRDFSNLYWRLRGPNVWPSEKEVPGFRKAANEFLNAFAELSYSFVHLVEEAFGIPRGTFDSFFNKNAASNTADSTLESDFLPPQHRLRLNFYPAMPPEQEGQGVGPHKDMAGWLTFLHQVGSECALEVQDRDGSWISVDPIPNTLVVNLGYAFEAATEGAARATVHRVRAPSQKDRYSIPFFMALPLELKLSEVRSRIPESVRAMRRKELENGEWTIDQKIETFLDPRWDNIGESVLRRFIRGYKETALKFYGQEVYQYYTQ</sequence>
<evidence type="ECO:0000313" key="6">
    <source>
        <dbReference type="EMBL" id="KAE8340235.1"/>
    </source>
</evidence>
<dbReference type="Gene3D" id="2.60.120.330">
    <property type="entry name" value="B-lactam Antibiotic, Isopenicillin N Synthase, Chain"/>
    <property type="match status" value="1"/>
</dbReference>
<evidence type="ECO:0000256" key="3">
    <source>
        <dbReference type="ARBA" id="ARBA00023004"/>
    </source>
</evidence>
<dbReference type="GO" id="GO:0016491">
    <property type="term" value="F:oxidoreductase activity"/>
    <property type="evidence" value="ECO:0007669"/>
    <property type="project" value="UniProtKB-KW"/>
</dbReference>
<dbReference type="InterPro" id="IPR026992">
    <property type="entry name" value="DIOX_N"/>
</dbReference>
<dbReference type="Proteomes" id="UP000325558">
    <property type="component" value="Unassembled WGS sequence"/>
</dbReference>
<evidence type="ECO:0000256" key="4">
    <source>
        <dbReference type="RuleBase" id="RU003682"/>
    </source>
</evidence>
<protein>
    <recommendedName>
        <fullName evidence="5">Fe2OG dioxygenase domain-containing protein</fullName>
    </recommendedName>
</protein>
<evidence type="ECO:0000256" key="1">
    <source>
        <dbReference type="ARBA" id="ARBA00008056"/>
    </source>
</evidence>
<evidence type="ECO:0000259" key="5">
    <source>
        <dbReference type="PROSITE" id="PS51471"/>
    </source>
</evidence>
<dbReference type="InterPro" id="IPR005123">
    <property type="entry name" value="Oxoglu/Fe-dep_dioxygenase_dom"/>
</dbReference>
<dbReference type="Pfam" id="PF14226">
    <property type="entry name" value="DIOX_N"/>
    <property type="match status" value="1"/>
</dbReference>
<accession>A0A5N6Y439</accession>
<reference evidence="6" key="1">
    <citation type="submission" date="2019-04" db="EMBL/GenBank/DDBJ databases">
        <title>Friends and foes A comparative genomics study of 23 Aspergillus species from section Flavi.</title>
        <authorList>
            <consortium name="DOE Joint Genome Institute"/>
            <person name="Kjaerbolling I."/>
            <person name="Vesth T."/>
            <person name="Frisvad J.C."/>
            <person name="Nybo J.L."/>
            <person name="Theobald S."/>
            <person name="Kildgaard S."/>
            <person name="Isbrandt T."/>
            <person name="Kuo A."/>
            <person name="Sato A."/>
            <person name="Lyhne E.K."/>
            <person name="Kogle M.E."/>
            <person name="Wiebenga A."/>
            <person name="Kun R.S."/>
            <person name="Lubbers R.J."/>
            <person name="Makela M.R."/>
            <person name="Barry K."/>
            <person name="Chovatia M."/>
            <person name="Clum A."/>
            <person name="Daum C."/>
            <person name="Haridas S."/>
            <person name="He G."/>
            <person name="LaButti K."/>
            <person name="Lipzen A."/>
            <person name="Mondo S."/>
            <person name="Riley R."/>
            <person name="Salamov A."/>
            <person name="Simmons B.A."/>
            <person name="Magnuson J.K."/>
            <person name="Henrissat B."/>
            <person name="Mortensen U.H."/>
            <person name="Larsen T.O."/>
            <person name="Devries R.P."/>
            <person name="Grigoriev I.V."/>
            <person name="Machida M."/>
            <person name="Baker S.E."/>
            <person name="Andersen M.R."/>
        </authorList>
    </citation>
    <scope>NUCLEOTIDE SEQUENCE</scope>
    <source>
        <strain evidence="6">CBS 117612</strain>
    </source>
</reference>
<dbReference type="Pfam" id="PF03171">
    <property type="entry name" value="2OG-FeII_Oxy"/>
    <property type="match status" value="1"/>
</dbReference>
<name>A0A5N6Y439_9EURO</name>
<keyword evidence="2 4" id="KW-0479">Metal-binding</keyword>
<dbReference type="PROSITE" id="PS51471">
    <property type="entry name" value="FE2OG_OXY"/>
    <property type="match status" value="1"/>
</dbReference>
<gene>
    <name evidence="6" type="ORF">BDV24DRAFT_134449</name>
</gene>
<dbReference type="PANTHER" id="PTHR47991">
    <property type="entry name" value="OXOGLUTARATE/IRON-DEPENDENT DIOXYGENASE"/>
    <property type="match status" value="1"/>
</dbReference>
<dbReference type="InterPro" id="IPR027443">
    <property type="entry name" value="IPNS-like_sf"/>
</dbReference>
<evidence type="ECO:0000256" key="2">
    <source>
        <dbReference type="ARBA" id="ARBA00022723"/>
    </source>
</evidence>
<dbReference type="AlphaFoldDB" id="A0A5N6Y439"/>
<dbReference type="InterPro" id="IPR050295">
    <property type="entry name" value="Plant_2OG-oxidoreductases"/>
</dbReference>
<feature type="domain" description="Fe2OG dioxygenase" evidence="5">
    <location>
        <begin position="202"/>
        <end position="304"/>
    </location>
</feature>
<dbReference type="SUPFAM" id="SSF51197">
    <property type="entry name" value="Clavaminate synthase-like"/>
    <property type="match status" value="1"/>
</dbReference>
<dbReference type="InterPro" id="IPR044861">
    <property type="entry name" value="IPNS-like_FE2OG_OXY"/>
</dbReference>
<organism evidence="6">
    <name type="scientific">Aspergillus arachidicola</name>
    <dbReference type="NCBI Taxonomy" id="656916"/>
    <lineage>
        <taxon>Eukaryota</taxon>
        <taxon>Fungi</taxon>
        <taxon>Dikarya</taxon>
        <taxon>Ascomycota</taxon>
        <taxon>Pezizomycotina</taxon>
        <taxon>Eurotiomycetes</taxon>
        <taxon>Eurotiomycetidae</taxon>
        <taxon>Eurotiales</taxon>
        <taxon>Aspergillaceae</taxon>
        <taxon>Aspergillus</taxon>
        <taxon>Aspergillus subgen. Circumdati</taxon>
    </lineage>
</organism>
<keyword evidence="3 4" id="KW-0408">Iron</keyword>
<dbReference type="EMBL" id="ML737150">
    <property type="protein sequence ID" value="KAE8340235.1"/>
    <property type="molecule type" value="Genomic_DNA"/>
</dbReference>
<dbReference type="OrthoDB" id="294295at2759"/>
<proteinExistence type="inferred from homology"/>
<dbReference type="GO" id="GO:0046872">
    <property type="term" value="F:metal ion binding"/>
    <property type="evidence" value="ECO:0007669"/>
    <property type="project" value="UniProtKB-KW"/>
</dbReference>
<keyword evidence="4" id="KW-0560">Oxidoreductase</keyword>